<keyword evidence="11" id="KW-0464">Manganese</keyword>
<keyword evidence="11" id="KW-0479">Metal-binding</keyword>
<dbReference type="CDD" id="cd00899">
    <property type="entry name" value="b4GalT"/>
    <property type="match status" value="1"/>
</dbReference>
<feature type="transmembrane region" description="Helical" evidence="11">
    <location>
        <begin position="12"/>
        <end position="29"/>
    </location>
</feature>
<keyword evidence="10 11" id="KW-0325">Glycoprotein</keyword>
<keyword evidence="9 11" id="KW-0472">Membrane</keyword>
<evidence type="ECO:0000256" key="3">
    <source>
        <dbReference type="ARBA" id="ARBA00005735"/>
    </source>
</evidence>
<comment type="cofactor">
    <cofactor evidence="11">
        <name>Mn(2+)</name>
        <dbReference type="ChEBI" id="CHEBI:29035"/>
    </cofactor>
</comment>
<keyword evidence="7 11" id="KW-0735">Signal-anchor</keyword>
<dbReference type="Proteomes" id="UP001359485">
    <property type="component" value="Unassembled WGS sequence"/>
</dbReference>
<sequence length="367" mass="42655">MKFLQRLKANLVKVTLIVVATLLIVQYWPQDAVDSPHRFEPLFLINSSRSKLGYLTENLTVLAIEEFQNGSYTLNSSSYSTPILTGIPTCPPIPPNLTGPIKIRVTFEKFSVIEKDFVDLEPGGIYRPKDCKARNVVALVIPYRDRPAQLAIFLNNIHRLLMKQQIDYRIFVIEQDGNGPFNRGKLLNVGFTEALKLRDFDCFIFHDVDLIPEDDRNLYTCPEQPRHMSVAVDKFHYALPYRDLFGGVCAFTTEHFKLTNGFSNVFWGWGGEDDDLYTRLRRKGLNVSRYPPTIARYTMLPHAKQTPNPRRYEIMEKGRKTQNRDGLNSLSYNLKKFENKKLYTWILVELKPPPKWWLMGLFRLWKS</sequence>
<evidence type="ECO:0000259" key="13">
    <source>
        <dbReference type="Pfam" id="PF13733"/>
    </source>
</evidence>
<dbReference type="InterPro" id="IPR027995">
    <property type="entry name" value="Galactosyl_T_N"/>
</dbReference>
<dbReference type="PANTHER" id="PTHR19300">
    <property type="entry name" value="BETA-1,4-GALACTOSYLTRANSFERASE"/>
    <property type="match status" value="1"/>
</dbReference>
<evidence type="ECO:0000256" key="8">
    <source>
        <dbReference type="ARBA" id="ARBA00022989"/>
    </source>
</evidence>
<comment type="caution">
    <text evidence="14">The sequence shown here is derived from an EMBL/GenBank/DDBJ whole genome shotgun (WGS) entry which is preliminary data.</text>
</comment>
<dbReference type="EC" id="2.4.1.-" evidence="11"/>
<evidence type="ECO:0000256" key="4">
    <source>
        <dbReference type="ARBA" id="ARBA00022676"/>
    </source>
</evidence>
<dbReference type="SUPFAM" id="SSF53448">
    <property type="entry name" value="Nucleotide-diphospho-sugar transferases"/>
    <property type="match status" value="1"/>
</dbReference>
<evidence type="ECO:0000256" key="1">
    <source>
        <dbReference type="ARBA" id="ARBA00004606"/>
    </source>
</evidence>
<evidence type="ECO:0000313" key="14">
    <source>
        <dbReference type="EMBL" id="KAK6626639.1"/>
    </source>
</evidence>
<evidence type="ECO:0000313" key="15">
    <source>
        <dbReference type="Proteomes" id="UP001359485"/>
    </source>
</evidence>
<dbReference type="PRINTS" id="PR02050">
    <property type="entry name" value="B14GALTRFASE"/>
</dbReference>
<evidence type="ECO:0000256" key="9">
    <source>
        <dbReference type="ARBA" id="ARBA00023136"/>
    </source>
</evidence>
<keyword evidence="6 11" id="KW-0812">Transmembrane</keyword>
<proteinExistence type="inferred from homology"/>
<dbReference type="Pfam" id="PF13733">
    <property type="entry name" value="Glyco_transf_7N"/>
    <property type="match status" value="1"/>
</dbReference>
<dbReference type="PANTHER" id="PTHR19300:SF57">
    <property type="entry name" value="BETA-1,4-N-ACETYLGALACTOSAMINYLTRANSFERASE"/>
    <property type="match status" value="1"/>
</dbReference>
<evidence type="ECO:0000256" key="7">
    <source>
        <dbReference type="ARBA" id="ARBA00022968"/>
    </source>
</evidence>
<protein>
    <recommendedName>
        <fullName evidence="11">Beta-1,4-N-acetylgalactosaminyltransferase</fullName>
        <ecNumber evidence="11">2.4.1.-</ecNumber>
    </recommendedName>
    <alternativeName>
        <fullName evidence="11">Beta-4-GalNAcT</fullName>
    </alternativeName>
</protein>
<feature type="domain" description="Galactosyltransferase N-terminal" evidence="13">
    <location>
        <begin position="90"/>
        <end position="222"/>
    </location>
</feature>
<comment type="similarity">
    <text evidence="3 11">Belongs to the glycosyltransferase 7 family.</text>
</comment>
<dbReference type="InterPro" id="IPR003859">
    <property type="entry name" value="Galactosyl_T"/>
</dbReference>
<evidence type="ECO:0000256" key="2">
    <source>
        <dbReference type="ARBA" id="ARBA00004922"/>
    </source>
</evidence>
<gene>
    <name evidence="14" type="ORF">RUM44_009115</name>
</gene>
<keyword evidence="5 11" id="KW-0808">Transferase</keyword>
<name>A0ABR1ARS8_POLSC</name>
<evidence type="ECO:0000259" key="12">
    <source>
        <dbReference type="Pfam" id="PF02709"/>
    </source>
</evidence>
<organism evidence="14 15">
    <name type="scientific">Polyplax serrata</name>
    <name type="common">Common mouse louse</name>
    <dbReference type="NCBI Taxonomy" id="468196"/>
    <lineage>
        <taxon>Eukaryota</taxon>
        <taxon>Metazoa</taxon>
        <taxon>Ecdysozoa</taxon>
        <taxon>Arthropoda</taxon>
        <taxon>Hexapoda</taxon>
        <taxon>Insecta</taxon>
        <taxon>Pterygota</taxon>
        <taxon>Neoptera</taxon>
        <taxon>Paraneoptera</taxon>
        <taxon>Psocodea</taxon>
        <taxon>Troctomorpha</taxon>
        <taxon>Phthiraptera</taxon>
        <taxon>Anoplura</taxon>
        <taxon>Polyplacidae</taxon>
        <taxon>Polyplax</taxon>
    </lineage>
</organism>
<feature type="domain" description="Galactosyltransferase C-terminal" evidence="12">
    <location>
        <begin position="226"/>
        <end position="302"/>
    </location>
</feature>
<keyword evidence="4 11" id="KW-0328">Glycosyltransferase</keyword>
<reference evidence="14 15" key="1">
    <citation type="submission" date="2023-09" db="EMBL/GenBank/DDBJ databases">
        <title>Genomes of two closely related lineages of the louse Polyplax serrata with different host specificities.</title>
        <authorList>
            <person name="Martinu J."/>
            <person name="Tarabai H."/>
            <person name="Stefka J."/>
            <person name="Hypsa V."/>
        </authorList>
    </citation>
    <scope>NUCLEOTIDE SEQUENCE [LARGE SCALE GENOMIC DNA]</scope>
    <source>
        <strain evidence="14">98ZLc_SE</strain>
    </source>
</reference>
<dbReference type="Gene3D" id="3.90.550.10">
    <property type="entry name" value="Spore Coat Polysaccharide Biosynthesis Protein SpsA, Chain A"/>
    <property type="match status" value="1"/>
</dbReference>
<keyword evidence="8 11" id="KW-1133">Transmembrane helix</keyword>
<keyword evidence="15" id="KW-1185">Reference proteome</keyword>
<evidence type="ECO:0000256" key="6">
    <source>
        <dbReference type="ARBA" id="ARBA00022692"/>
    </source>
</evidence>
<comment type="subcellular location">
    <subcellularLocation>
        <location evidence="1 11">Membrane</location>
        <topology evidence="1 11">Single-pass type II membrane protein</topology>
    </subcellularLocation>
</comment>
<dbReference type="InterPro" id="IPR029044">
    <property type="entry name" value="Nucleotide-diphossugar_trans"/>
</dbReference>
<dbReference type="Pfam" id="PF02709">
    <property type="entry name" value="Glyco_transf_7C"/>
    <property type="match status" value="1"/>
</dbReference>
<comment type="function">
    <text evidence="11">Catalyzes the transfer of galactose onto proteins or lipids.</text>
</comment>
<dbReference type="InterPro" id="IPR027791">
    <property type="entry name" value="Galactosyl_T_C"/>
</dbReference>
<comment type="pathway">
    <text evidence="2 11">Protein modification; protein glycosylation.</text>
</comment>
<evidence type="ECO:0000256" key="10">
    <source>
        <dbReference type="ARBA" id="ARBA00023180"/>
    </source>
</evidence>
<dbReference type="EMBL" id="JAWJWF010000045">
    <property type="protein sequence ID" value="KAK6626639.1"/>
    <property type="molecule type" value="Genomic_DNA"/>
</dbReference>
<evidence type="ECO:0000256" key="11">
    <source>
        <dbReference type="RuleBase" id="RU368121"/>
    </source>
</evidence>
<evidence type="ECO:0000256" key="5">
    <source>
        <dbReference type="ARBA" id="ARBA00022679"/>
    </source>
</evidence>
<accession>A0ABR1ARS8</accession>